<feature type="region of interest" description="Disordered" evidence="1">
    <location>
        <begin position="211"/>
        <end position="233"/>
    </location>
</feature>
<feature type="compositionally biased region" description="Basic and acidic residues" evidence="1">
    <location>
        <begin position="211"/>
        <end position="220"/>
    </location>
</feature>
<protein>
    <submittedName>
        <fullName evidence="2">Uncharacterized protein</fullName>
    </submittedName>
</protein>
<evidence type="ECO:0000313" key="3">
    <source>
        <dbReference type="Proteomes" id="UP000053766"/>
    </source>
</evidence>
<organism evidence="2 3">
    <name type="scientific">Dictyocaulus viviparus</name>
    <name type="common">Bovine lungworm</name>
    <dbReference type="NCBI Taxonomy" id="29172"/>
    <lineage>
        <taxon>Eukaryota</taxon>
        <taxon>Metazoa</taxon>
        <taxon>Ecdysozoa</taxon>
        <taxon>Nematoda</taxon>
        <taxon>Chromadorea</taxon>
        <taxon>Rhabditida</taxon>
        <taxon>Rhabditina</taxon>
        <taxon>Rhabditomorpha</taxon>
        <taxon>Strongyloidea</taxon>
        <taxon>Metastrongylidae</taxon>
        <taxon>Dictyocaulus</taxon>
    </lineage>
</organism>
<dbReference type="Proteomes" id="UP000053766">
    <property type="component" value="Unassembled WGS sequence"/>
</dbReference>
<dbReference type="PANTHER" id="PTHR23317">
    <property type="entry name" value="DEDICATOR OF CYTOKINESIS DOCK"/>
    <property type="match status" value="1"/>
</dbReference>
<evidence type="ECO:0000256" key="1">
    <source>
        <dbReference type="SAM" id="MobiDB-lite"/>
    </source>
</evidence>
<keyword evidence="3" id="KW-1185">Reference proteome</keyword>
<reference evidence="2 3" key="1">
    <citation type="submission" date="2013-11" db="EMBL/GenBank/DDBJ databases">
        <title>Draft genome of the bovine lungworm Dictyocaulus viviparus.</title>
        <authorList>
            <person name="Mitreva M."/>
        </authorList>
    </citation>
    <scope>NUCLEOTIDE SEQUENCE [LARGE SCALE GENOMIC DNA]</scope>
    <source>
        <strain evidence="2 3">HannoverDv2000</strain>
    </source>
</reference>
<proteinExistence type="predicted"/>
<accession>A0A0D8XG82</accession>
<dbReference type="GO" id="GO:0007264">
    <property type="term" value="P:small GTPase-mediated signal transduction"/>
    <property type="evidence" value="ECO:0007669"/>
    <property type="project" value="InterPro"/>
</dbReference>
<dbReference type="OrthoDB" id="47328at2759"/>
<gene>
    <name evidence="2" type="ORF">DICVIV_11300</name>
</gene>
<dbReference type="STRING" id="29172.A0A0D8XG82"/>
<evidence type="ECO:0000313" key="2">
    <source>
        <dbReference type="EMBL" id="KJH42707.1"/>
    </source>
</evidence>
<dbReference type="PANTHER" id="PTHR23317:SF26">
    <property type="entry name" value="ZIZIMIN, ISOFORM K"/>
    <property type="match status" value="1"/>
</dbReference>
<dbReference type="AlphaFoldDB" id="A0A0D8XG82"/>
<dbReference type="InterPro" id="IPR026791">
    <property type="entry name" value="DOCK"/>
</dbReference>
<sequence>MSNYFYSHPIFSFLAFGCSEEWFLSPTYACHHFPLGLLFKELYVCMREPRDCRRRPIVLLRNLLAKHSYDKRYADMNSQRRIAILYLPLIHFAMDYINELESVITDSGNAYTLGVVTSSAPFLRSSDGCKNTFPSSNFTLSERLNQEEVQDILISVLYVIHRVPKRILGALCVEAKQNSLPQFFRLLEVTLEAFRYREGILRTSSERRQSYLKSHGESGRHKVALSGEGHSNNEENGPLSIHFRSLQLLNMSQEVALIVLEVSLSLAHTFADRQMGSLILESQTFSKLFSIHLSLLEECWPESVRLHCFYALSLLINMFRVHLFEEGPLDELSNLIERVLVALASRISTVQHAAAALLHLVLRHGFDAVQAYLAGKEILRSVSTRETLASEYTFVEKLGRSGCQTTVALARLLGVFLTSL</sequence>
<name>A0A0D8XG82_DICVI</name>
<dbReference type="EMBL" id="KN716636">
    <property type="protein sequence ID" value="KJH42707.1"/>
    <property type="molecule type" value="Genomic_DNA"/>
</dbReference>
<dbReference type="GO" id="GO:0005085">
    <property type="term" value="F:guanyl-nucleotide exchange factor activity"/>
    <property type="evidence" value="ECO:0007669"/>
    <property type="project" value="InterPro"/>
</dbReference>
<reference evidence="3" key="2">
    <citation type="journal article" date="2016" name="Sci. Rep.">
        <title>Dictyocaulus viviparus genome, variome and transcriptome elucidate lungworm biology and support future intervention.</title>
        <authorList>
            <person name="McNulty S.N."/>
            <person name="Strube C."/>
            <person name="Rosa B.A."/>
            <person name="Martin J.C."/>
            <person name="Tyagi R."/>
            <person name="Choi Y.J."/>
            <person name="Wang Q."/>
            <person name="Hallsworth Pepin K."/>
            <person name="Zhang X."/>
            <person name="Ozersky P."/>
            <person name="Wilson R.K."/>
            <person name="Sternberg P.W."/>
            <person name="Gasser R.B."/>
            <person name="Mitreva M."/>
        </authorList>
    </citation>
    <scope>NUCLEOTIDE SEQUENCE [LARGE SCALE GENOMIC DNA]</scope>
    <source>
        <strain evidence="3">HannoverDv2000</strain>
    </source>
</reference>